<dbReference type="PRINTS" id="PR00507">
    <property type="entry name" value="N12N6MTFRASE"/>
</dbReference>
<evidence type="ECO:0000259" key="1">
    <source>
        <dbReference type="PROSITE" id="PS51192"/>
    </source>
</evidence>
<dbReference type="SUPFAM" id="SSF52980">
    <property type="entry name" value="Restriction endonuclease-like"/>
    <property type="match status" value="1"/>
</dbReference>
<dbReference type="PANTHER" id="PTHR47396:SF1">
    <property type="entry name" value="ATP-DEPENDENT HELICASE IRC3-RELATED"/>
    <property type="match status" value="1"/>
</dbReference>
<dbReference type="GO" id="GO:0008168">
    <property type="term" value="F:methyltransferase activity"/>
    <property type="evidence" value="ECO:0007669"/>
    <property type="project" value="InterPro"/>
</dbReference>
<evidence type="ECO:0000313" key="3">
    <source>
        <dbReference type="Proteomes" id="UP000321490"/>
    </source>
</evidence>
<dbReference type="PROSITE" id="PS00092">
    <property type="entry name" value="N6_MTASE"/>
    <property type="match status" value="1"/>
</dbReference>
<dbReference type="SMART" id="SM00490">
    <property type="entry name" value="HELICc"/>
    <property type="match status" value="1"/>
</dbReference>
<dbReference type="Gene3D" id="3.40.50.300">
    <property type="entry name" value="P-loop containing nucleotide triphosphate hydrolases"/>
    <property type="match status" value="2"/>
</dbReference>
<accession>A0A562IM57</accession>
<dbReference type="PROSITE" id="PS51192">
    <property type="entry name" value="HELICASE_ATP_BIND_1"/>
    <property type="match status" value="1"/>
</dbReference>
<comment type="caution">
    <text evidence="2">The sequence shown here is derived from an EMBL/GenBank/DDBJ whole genome shotgun (WGS) entry which is preliminary data.</text>
</comment>
<dbReference type="InterPro" id="IPR050742">
    <property type="entry name" value="Helicase_Restrict-Modif_Enz"/>
</dbReference>
<protein>
    <submittedName>
        <fullName evidence="2">Putative helicase</fullName>
    </submittedName>
</protein>
<dbReference type="InterPro" id="IPR002052">
    <property type="entry name" value="DNA_methylase_N6_adenine_CS"/>
</dbReference>
<dbReference type="InterPro" id="IPR027417">
    <property type="entry name" value="P-loop_NTPase"/>
</dbReference>
<dbReference type="SUPFAM" id="SSF53335">
    <property type="entry name" value="S-adenosyl-L-methionine-dependent methyltransferases"/>
    <property type="match status" value="1"/>
</dbReference>
<dbReference type="InterPro" id="IPR041635">
    <property type="entry name" value="Type_ISP_LLaBIII_C"/>
</dbReference>
<dbReference type="EMBL" id="VLKF01000001">
    <property type="protein sequence ID" value="TWH72091.1"/>
    <property type="molecule type" value="Genomic_DNA"/>
</dbReference>
<keyword evidence="3" id="KW-1185">Reference proteome</keyword>
<dbReference type="InterPro" id="IPR029063">
    <property type="entry name" value="SAM-dependent_MTases_sf"/>
</dbReference>
<dbReference type="InterPro" id="IPR014001">
    <property type="entry name" value="Helicase_ATP-bd"/>
</dbReference>
<dbReference type="SUPFAM" id="SSF52540">
    <property type="entry name" value="P-loop containing nucleoside triphosphate hydrolases"/>
    <property type="match status" value="2"/>
</dbReference>
<proteinExistence type="predicted"/>
<dbReference type="GO" id="GO:0005829">
    <property type="term" value="C:cytosol"/>
    <property type="evidence" value="ECO:0007669"/>
    <property type="project" value="TreeGrafter"/>
</dbReference>
<dbReference type="PANTHER" id="PTHR47396">
    <property type="entry name" value="TYPE I RESTRICTION ENZYME ECOKI R PROTEIN"/>
    <property type="match status" value="1"/>
</dbReference>
<dbReference type="Proteomes" id="UP000321490">
    <property type="component" value="Unassembled WGS sequence"/>
</dbReference>
<evidence type="ECO:0000313" key="2">
    <source>
        <dbReference type="EMBL" id="TWH72091.1"/>
    </source>
</evidence>
<name>A0A562IM57_9ACTN</name>
<dbReference type="SMART" id="SM00487">
    <property type="entry name" value="DEXDc"/>
    <property type="match status" value="1"/>
</dbReference>
<reference evidence="2 3" key="1">
    <citation type="submission" date="2019-07" db="EMBL/GenBank/DDBJ databases">
        <title>R&amp;d 2014.</title>
        <authorList>
            <person name="Klenk H.-P."/>
        </authorList>
    </citation>
    <scope>NUCLEOTIDE SEQUENCE [LARGE SCALE GENOMIC DNA]</scope>
    <source>
        <strain evidence="2 3">DSM 45764</strain>
    </source>
</reference>
<dbReference type="CDD" id="cd18785">
    <property type="entry name" value="SF2_C"/>
    <property type="match status" value="1"/>
</dbReference>
<sequence length="1632" mass="179540">MDAGQSILSPARGRLVRAGQPCPDALSGKMRSVTGTIHTVLDRLRSEALDERDKGSKFERLIRAYLTSDPEWKSRFSDVWLWSDWPERAGRPDTGIDLVAANADDGGLTAIQCKFYAPGRTVAKADIDSFVSASASAQFTKRIVFDTAAGWSSNAEETLAGGVAQRVDIGYLADAAIDWDQFSWTTPEIVVPTGKKALRPHQQKALDDVRAGLIEHDRGQLVMACGTGKTFTSLRIAEELAGAGRNVLFLVPSIQLLSQSLREWMANAEVDIRALAVCSDVKVGRRAVSDDADQLPIDLTEPASTDPQTLLTRFQAGTADGRMRVVFSTYQSIDVVTRAQELGLPNFDLVICDEAHRTTGVTLAESDESAFVRVHDADALKATKRLYMTATPRVFGEEVKRKATDADAVLADMGNEAVFGPELHRLGFGQAVEADLLTDYKVLVLAVDEKYVAENFQQAMAHSGEIQLDQAAKLIGCWNGLAKNFGPTSADGDVPAAVTAPMRTAVAFAQHIKASKAAAAAFPDLADRALIDAPEGRPRLRVQAAHVDGTMGVHERNAHLAWLREPAPDGVCRVLTNARCLSEGVDVPSLDAVLFLTPRGSQVDVVQSVGRVMRKSPGKELGYIVLPVVVPTGVAPEEALRDNERYKVVWQVLQALRSHDDRFSALVNQIELNKHKPDKIEIVSITGPTDGDGVSVPDPDQPAKKGTEQLLMEFPADQFRDAMYARIVDKVGERRYWESWAKDIADIAAAHVTRIKGLLATPGAAATEFEHFVAGLRGNLNDSITDDAAIDMLAQHLITRPVFEALFAHSSFLAGNPVARVMENMLAVLDEHALESENETLEGFYDTVRKRVAGVDNAAGKQRVLVELYDKFFATAFPKTVAKLGIVYTPVEIVDFILRSADEVMRAEFGQGLTDEGVHVLDPFTGTGTFLVRLLQSGLIEPHDLARKYANELHANEILLLAYYIAAANIETTYEELEGAPQPFPGLVLTDSFQSWEDGDQQDIDVMPENNDRLERQKQLPIQVIVGNPPYSVGQESGNDANQNEKYPTLDGEIERTYVARSTATSKRTLYDSYIRAIRWATLRIQDRGIVAFVTNGGFLDSNAADGMRQTLAEEFSTIHVFNLRGNRRQGGAEGRPIWEAFAKGSGGSIATIAIIVLVKQPDSTGPATIYYSQVGDFTTASEKVAEIVSAGSLGGLAPVAITPNEHGDWLSQRRDDFHTFFPLAAKGGTGAIFGLTSLGLATGRDVWAYNSSRRRLADNIGRLAETFNREVALREMDPARTPLRDATLISWNRNLEQDLKRGRRIDLAPEAAIRRSQYRPFTRQWVYYQRAVNAMQYRLDALFPQSGLSNAGFSLTGPSSHYEFCTMAAGELPDLHLLDSGQFFPRWRYDKVDDSGMFDIHQGEVVDGYRRIDNITDEALTAFTAAYPGESISKDDVFDYVYGLLHSPEYRETYAADLKKMLPRIPFAKDFRAFADAGKQLAELHLGYETVEPYPLDGLDAAGPGGDADYPFYAVRNKKMAFGKPTAEQKAAGLRADRSVIQYNDRITLRGVPEEAYRYTLGSRSAIEWIIDRYWVKTDKASGIVNDPNDWSREIGDPRYIVDLLARIVTVSVETVRLVDSLPPLDVRHDA</sequence>
<dbReference type="Pfam" id="PF13156">
    <property type="entry name" value="Mrr_cat_2"/>
    <property type="match status" value="1"/>
</dbReference>
<dbReference type="InterPro" id="IPR053980">
    <property type="entry name" value="ISP_coupler"/>
</dbReference>
<feature type="domain" description="Helicase ATP-binding" evidence="1">
    <location>
        <begin position="210"/>
        <end position="410"/>
    </location>
</feature>
<dbReference type="GO" id="GO:0016787">
    <property type="term" value="F:hydrolase activity"/>
    <property type="evidence" value="ECO:0007669"/>
    <property type="project" value="InterPro"/>
</dbReference>
<dbReference type="GO" id="GO:0032259">
    <property type="term" value="P:methylation"/>
    <property type="evidence" value="ECO:0007669"/>
    <property type="project" value="InterPro"/>
</dbReference>
<dbReference type="InterPro" id="IPR039442">
    <property type="entry name" value="Mrr-like_dom"/>
</dbReference>
<dbReference type="GO" id="GO:0004386">
    <property type="term" value="F:helicase activity"/>
    <property type="evidence" value="ECO:0007669"/>
    <property type="project" value="UniProtKB-KW"/>
</dbReference>
<keyword evidence="2" id="KW-0347">Helicase</keyword>
<dbReference type="GO" id="GO:0003677">
    <property type="term" value="F:DNA binding"/>
    <property type="evidence" value="ECO:0007669"/>
    <property type="project" value="InterPro"/>
</dbReference>
<dbReference type="Gene3D" id="3.40.50.150">
    <property type="entry name" value="Vaccinia Virus protein VP39"/>
    <property type="match status" value="1"/>
</dbReference>
<gene>
    <name evidence="2" type="ORF">JD78_00595</name>
</gene>
<dbReference type="Pfam" id="PF18135">
    <property type="entry name" value="Type_ISP_C"/>
    <property type="match status" value="1"/>
</dbReference>
<keyword evidence="2" id="KW-0547">Nucleotide-binding</keyword>
<dbReference type="InterPro" id="IPR001650">
    <property type="entry name" value="Helicase_C-like"/>
</dbReference>
<keyword evidence="2" id="KW-0378">Hydrolase</keyword>
<dbReference type="InterPro" id="IPR011335">
    <property type="entry name" value="Restrct_endonuc-II-like"/>
</dbReference>
<dbReference type="Pfam" id="PF04851">
    <property type="entry name" value="ResIII"/>
    <property type="match status" value="1"/>
</dbReference>
<dbReference type="CDD" id="cd22333">
    <property type="entry name" value="LlaBIII_nuclease-like"/>
    <property type="match status" value="1"/>
</dbReference>
<dbReference type="Pfam" id="PF22240">
    <property type="entry name" value="ISP_coupler"/>
    <property type="match status" value="1"/>
</dbReference>
<dbReference type="GO" id="GO:0005524">
    <property type="term" value="F:ATP binding"/>
    <property type="evidence" value="ECO:0007669"/>
    <property type="project" value="InterPro"/>
</dbReference>
<dbReference type="Pfam" id="PF00271">
    <property type="entry name" value="Helicase_C"/>
    <property type="match status" value="1"/>
</dbReference>
<organism evidence="2 3">
    <name type="scientific">Modestobacter roseus</name>
    <dbReference type="NCBI Taxonomy" id="1181884"/>
    <lineage>
        <taxon>Bacteria</taxon>
        <taxon>Bacillati</taxon>
        <taxon>Actinomycetota</taxon>
        <taxon>Actinomycetes</taxon>
        <taxon>Geodermatophilales</taxon>
        <taxon>Geodermatophilaceae</taxon>
        <taxon>Modestobacter</taxon>
    </lineage>
</organism>
<keyword evidence="2" id="KW-0067">ATP-binding</keyword>
<dbReference type="InterPro" id="IPR006935">
    <property type="entry name" value="Helicase/UvrB_N"/>
</dbReference>